<dbReference type="Proteomes" id="UP000822476">
    <property type="component" value="Unassembled WGS sequence"/>
</dbReference>
<evidence type="ECO:0000313" key="2">
    <source>
        <dbReference type="Proteomes" id="UP000822476"/>
    </source>
</evidence>
<dbReference type="EMBL" id="JTDE01020700">
    <property type="protein sequence ID" value="KAF7233828.1"/>
    <property type="molecule type" value="Genomic_DNA"/>
</dbReference>
<organism evidence="1 2">
    <name type="scientific">Paragonimus skrjabini miyazakii</name>
    <dbReference type="NCBI Taxonomy" id="59628"/>
    <lineage>
        <taxon>Eukaryota</taxon>
        <taxon>Metazoa</taxon>
        <taxon>Spiralia</taxon>
        <taxon>Lophotrochozoa</taxon>
        <taxon>Platyhelminthes</taxon>
        <taxon>Trematoda</taxon>
        <taxon>Digenea</taxon>
        <taxon>Plagiorchiida</taxon>
        <taxon>Troglotremata</taxon>
        <taxon>Troglotrematidae</taxon>
        <taxon>Paragonimus</taxon>
    </lineage>
</organism>
<dbReference type="AlphaFoldDB" id="A0A8S9YFD9"/>
<reference evidence="1" key="1">
    <citation type="submission" date="2019-07" db="EMBL/GenBank/DDBJ databases">
        <title>Annotation for the trematode Paragonimus miyazaki's.</title>
        <authorList>
            <person name="Choi Y.-J."/>
        </authorList>
    </citation>
    <scope>NUCLEOTIDE SEQUENCE</scope>
    <source>
        <strain evidence="1">Japan</strain>
    </source>
</reference>
<name>A0A8S9YFD9_9TREM</name>
<sequence length="62" mass="6964">MTSQGRTHPFKEQLIENESISYTSLFATNLLTSQCNGNSSRITPPLKAYHTFIGLCKRRSST</sequence>
<proteinExistence type="predicted"/>
<accession>A0A8S9YFD9</accession>
<keyword evidence="2" id="KW-1185">Reference proteome</keyword>
<feature type="non-terminal residue" evidence="1">
    <location>
        <position position="1"/>
    </location>
</feature>
<evidence type="ECO:0000313" key="1">
    <source>
        <dbReference type="EMBL" id="KAF7233828.1"/>
    </source>
</evidence>
<gene>
    <name evidence="1" type="ORF">EG68_12651</name>
</gene>
<protein>
    <submittedName>
        <fullName evidence="1">Uncharacterized protein</fullName>
    </submittedName>
</protein>
<comment type="caution">
    <text evidence="1">The sequence shown here is derived from an EMBL/GenBank/DDBJ whole genome shotgun (WGS) entry which is preliminary data.</text>
</comment>